<dbReference type="AlphaFoldDB" id="A0A8S1P9F1"/>
<feature type="region of interest" description="Disordered" evidence="1">
    <location>
        <begin position="88"/>
        <end position="113"/>
    </location>
</feature>
<evidence type="ECO:0000313" key="3">
    <source>
        <dbReference type="Proteomes" id="UP000688137"/>
    </source>
</evidence>
<name>A0A8S1P9F1_PARPR</name>
<dbReference type="OMA" id="CRNINNY"/>
<organism evidence="2 3">
    <name type="scientific">Paramecium primaurelia</name>
    <dbReference type="NCBI Taxonomy" id="5886"/>
    <lineage>
        <taxon>Eukaryota</taxon>
        <taxon>Sar</taxon>
        <taxon>Alveolata</taxon>
        <taxon>Ciliophora</taxon>
        <taxon>Intramacronucleata</taxon>
        <taxon>Oligohymenophorea</taxon>
        <taxon>Peniculida</taxon>
        <taxon>Parameciidae</taxon>
        <taxon>Paramecium</taxon>
    </lineage>
</organism>
<dbReference type="Proteomes" id="UP000688137">
    <property type="component" value="Unassembled WGS sequence"/>
</dbReference>
<keyword evidence="3" id="KW-1185">Reference proteome</keyword>
<accession>A0A8S1P9F1</accession>
<comment type="caution">
    <text evidence="2">The sequence shown here is derived from an EMBL/GenBank/DDBJ whole genome shotgun (WGS) entry which is preliminary data.</text>
</comment>
<feature type="compositionally biased region" description="Basic and acidic residues" evidence="1">
    <location>
        <begin position="88"/>
        <end position="97"/>
    </location>
</feature>
<sequence length="113" mass="13919">MDFEDEDNAYLEVGDNRNVKCRHQNNHNKRTNQRESYLRNCNIQKRQEQGYKDKLQINDQENEKQLRKLQQQEKKLKVIEKRIQKQMDIQKDNEKMQPKKKQKVNHQIAIREQ</sequence>
<gene>
    <name evidence="2" type="ORF">PPRIM_AZ9-3.1.T1100101</name>
</gene>
<proteinExistence type="predicted"/>
<reference evidence="2" key="1">
    <citation type="submission" date="2021-01" db="EMBL/GenBank/DDBJ databases">
        <authorList>
            <consortium name="Genoscope - CEA"/>
            <person name="William W."/>
        </authorList>
    </citation>
    <scope>NUCLEOTIDE SEQUENCE</scope>
</reference>
<evidence type="ECO:0000313" key="2">
    <source>
        <dbReference type="EMBL" id="CAD8099709.1"/>
    </source>
</evidence>
<protein>
    <submittedName>
        <fullName evidence="2">Uncharacterized protein</fullName>
    </submittedName>
</protein>
<evidence type="ECO:0000256" key="1">
    <source>
        <dbReference type="SAM" id="MobiDB-lite"/>
    </source>
</evidence>
<dbReference type="EMBL" id="CAJJDM010000113">
    <property type="protein sequence ID" value="CAD8099709.1"/>
    <property type="molecule type" value="Genomic_DNA"/>
</dbReference>